<organism evidence="2 3">
    <name type="scientific">Clarias magur</name>
    <name type="common">Asian catfish</name>
    <name type="synonym">Macropteronotus magur</name>
    <dbReference type="NCBI Taxonomy" id="1594786"/>
    <lineage>
        <taxon>Eukaryota</taxon>
        <taxon>Metazoa</taxon>
        <taxon>Chordata</taxon>
        <taxon>Craniata</taxon>
        <taxon>Vertebrata</taxon>
        <taxon>Euteleostomi</taxon>
        <taxon>Actinopterygii</taxon>
        <taxon>Neopterygii</taxon>
        <taxon>Teleostei</taxon>
        <taxon>Ostariophysi</taxon>
        <taxon>Siluriformes</taxon>
        <taxon>Clariidae</taxon>
        <taxon>Clarias</taxon>
    </lineage>
</organism>
<feature type="region of interest" description="Disordered" evidence="1">
    <location>
        <begin position="113"/>
        <end position="137"/>
    </location>
</feature>
<feature type="region of interest" description="Disordered" evidence="1">
    <location>
        <begin position="484"/>
        <end position="511"/>
    </location>
</feature>
<evidence type="ECO:0000313" key="2">
    <source>
        <dbReference type="EMBL" id="KAF5897116.1"/>
    </source>
</evidence>
<reference evidence="2" key="1">
    <citation type="submission" date="2020-07" db="EMBL/GenBank/DDBJ databases">
        <title>Clarias magur genome sequencing, assembly and annotation.</title>
        <authorList>
            <person name="Kushwaha B."/>
            <person name="Kumar R."/>
            <person name="Das P."/>
            <person name="Joshi C.G."/>
            <person name="Kumar D."/>
            <person name="Nagpure N.S."/>
            <person name="Pandey M."/>
            <person name="Agarwal S."/>
            <person name="Srivastava S."/>
            <person name="Singh M."/>
            <person name="Sahoo L."/>
            <person name="Jayasankar P."/>
            <person name="Meher P.K."/>
            <person name="Koringa P.G."/>
            <person name="Iquebal M.A."/>
            <person name="Das S.P."/>
            <person name="Bit A."/>
            <person name="Patnaik S."/>
            <person name="Patel N."/>
            <person name="Shah T.M."/>
            <person name="Hinsu A."/>
            <person name="Jena J.K."/>
        </authorList>
    </citation>
    <scope>NUCLEOTIDE SEQUENCE</scope>
    <source>
        <strain evidence="2">CIFAMagur01</strain>
        <tissue evidence="2">Testis</tissue>
    </source>
</reference>
<dbReference type="EMBL" id="QNUK01000248">
    <property type="protein sequence ID" value="KAF5897116.1"/>
    <property type="molecule type" value="Genomic_DNA"/>
</dbReference>
<gene>
    <name evidence="2" type="ORF">DAT39_013167</name>
</gene>
<sequence length="657" mass="72171">MADLVNSSCGTGQNLDRLNEHQAEFEEVRSGKEVSVDVAQQEAVSIPAMFFSDVEQDNALCDRLRFDVLPEVKQATKEPEEHSADIQTEPQDHPDLEDTISKLLADLDEVEDIPRTTSSSEPQTPPKDRGSPNPFHACSLDVNGDGMLLREIEETKVDPKTTGDHPGMLSGTALAHLEEMCFNSEIQLLANEETETLEPPAKKRLRKRMGMCGLGDRKRKFQFDGPHFKQSVMGRQREERDGKGNKGAYNTMLEDDGTAPMDQEGTFGPSGKENEEFLKDKESEDTIGMEDKRAREEQENIYTLRNTTDKWTALMNSQSTAGEYSKKNEGILEENDSSIMMEDKGIVEQLVLDLKLLEEISTCVGPTTGINMNMIEDEQSVATASGEHERDTLTCDEEPSFLGNEISSNLTFNMKHDVLSEKPNTIAEHKVHVDTEKTPSDVEAAQEVSRISILEMSEGSTVATKAVQEVPSVLEEITTVIEKQCPPDMAATETNDPDEPEPSGSTAKRSNPLFLNIMDILTKASNGIHGEIDKPVTAVSESKEPDGGHVLDAKKIGGTFAPPTGQENHMHNACDTSATSSVVEQQLCNLTSTPAANELPQETDLSVPSSFYSMTDSQLQTIALSMDLDDQFTAEARAQGEDGTELVRGLIRELSSL</sequence>
<protein>
    <submittedName>
        <fullName evidence="2">Uncharacterized protein</fullName>
    </submittedName>
</protein>
<keyword evidence="3" id="KW-1185">Reference proteome</keyword>
<name>A0A8J4TG72_CLAMG</name>
<feature type="compositionally biased region" description="Basic and acidic residues" evidence="1">
    <location>
        <begin position="272"/>
        <end position="293"/>
    </location>
</feature>
<evidence type="ECO:0000256" key="1">
    <source>
        <dbReference type="SAM" id="MobiDB-lite"/>
    </source>
</evidence>
<proteinExistence type="predicted"/>
<feature type="region of interest" description="Disordered" evidence="1">
    <location>
        <begin position="233"/>
        <end position="293"/>
    </location>
</feature>
<accession>A0A8J4TG72</accession>
<feature type="compositionally biased region" description="Basic and acidic residues" evidence="1">
    <location>
        <begin position="235"/>
        <end position="244"/>
    </location>
</feature>
<dbReference type="Proteomes" id="UP000727407">
    <property type="component" value="Unassembled WGS sequence"/>
</dbReference>
<feature type="region of interest" description="Disordered" evidence="1">
    <location>
        <begin position="74"/>
        <end position="95"/>
    </location>
</feature>
<dbReference type="OrthoDB" id="9940137at2759"/>
<dbReference type="AlphaFoldDB" id="A0A8J4TG72"/>
<evidence type="ECO:0000313" key="3">
    <source>
        <dbReference type="Proteomes" id="UP000727407"/>
    </source>
</evidence>
<feature type="non-terminal residue" evidence="2">
    <location>
        <position position="1"/>
    </location>
</feature>
<comment type="caution">
    <text evidence="2">The sequence shown here is derived from an EMBL/GenBank/DDBJ whole genome shotgun (WGS) entry which is preliminary data.</text>
</comment>